<evidence type="ECO:0000313" key="2">
    <source>
        <dbReference type="Proteomes" id="UP000320762"/>
    </source>
</evidence>
<protein>
    <submittedName>
        <fullName evidence="1">Uncharacterized protein</fullName>
    </submittedName>
</protein>
<accession>A0A550CWK9</accession>
<sequence length="203" mass="22709">MQKRIDSALTKGGVLAKNKADEEAHIRERVKQEVAKKVRAQMDVGISDELRMNVTTYKRQVVEVEHSLYNADARRRNGLLGATYKIAGANICPVLPELQPDADSLPLVPPNFPPDMMALMRMPDKEIVQLMTEVYCFNPKVVLAGLPKPVGGANAMKSDGYKQRRRSVMLNYLMQYLGIPFHTTATAADTQAGRIVITRQRRC</sequence>
<dbReference type="AlphaFoldDB" id="A0A550CWK9"/>
<organism evidence="1 2">
    <name type="scientific">Schizophyllum amplum</name>
    <dbReference type="NCBI Taxonomy" id="97359"/>
    <lineage>
        <taxon>Eukaryota</taxon>
        <taxon>Fungi</taxon>
        <taxon>Dikarya</taxon>
        <taxon>Basidiomycota</taxon>
        <taxon>Agaricomycotina</taxon>
        <taxon>Agaricomycetes</taxon>
        <taxon>Agaricomycetidae</taxon>
        <taxon>Agaricales</taxon>
        <taxon>Schizophyllaceae</taxon>
        <taxon>Schizophyllum</taxon>
    </lineage>
</organism>
<dbReference type="OrthoDB" id="6474464at2759"/>
<evidence type="ECO:0000313" key="1">
    <source>
        <dbReference type="EMBL" id="TRM69179.1"/>
    </source>
</evidence>
<keyword evidence="2" id="KW-1185">Reference proteome</keyword>
<comment type="caution">
    <text evidence="1">The sequence shown here is derived from an EMBL/GenBank/DDBJ whole genome shotgun (WGS) entry which is preliminary data.</text>
</comment>
<reference evidence="1 2" key="1">
    <citation type="journal article" date="2019" name="New Phytol.">
        <title>Comparative genomics reveals unique wood-decay strategies and fruiting body development in the Schizophyllaceae.</title>
        <authorList>
            <person name="Almasi E."/>
            <person name="Sahu N."/>
            <person name="Krizsan K."/>
            <person name="Balint B."/>
            <person name="Kovacs G.M."/>
            <person name="Kiss B."/>
            <person name="Cseklye J."/>
            <person name="Drula E."/>
            <person name="Henrissat B."/>
            <person name="Nagy I."/>
            <person name="Chovatia M."/>
            <person name="Adam C."/>
            <person name="LaButti K."/>
            <person name="Lipzen A."/>
            <person name="Riley R."/>
            <person name="Grigoriev I.V."/>
            <person name="Nagy L.G."/>
        </authorList>
    </citation>
    <scope>NUCLEOTIDE SEQUENCE [LARGE SCALE GENOMIC DNA]</scope>
    <source>
        <strain evidence="1 2">NL-1724</strain>
    </source>
</reference>
<dbReference type="EMBL" id="VDMD01000001">
    <property type="protein sequence ID" value="TRM69179.1"/>
    <property type="molecule type" value="Genomic_DNA"/>
</dbReference>
<proteinExistence type="predicted"/>
<gene>
    <name evidence="1" type="ORF">BD626DRAFT_473210</name>
</gene>
<dbReference type="Proteomes" id="UP000320762">
    <property type="component" value="Unassembled WGS sequence"/>
</dbReference>
<name>A0A550CWK9_9AGAR</name>